<dbReference type="SUPFAM" id="SSF52540">
    <property type="entry name" value="P-loop containing nucleoside triphosphate hydrolases"/>
    <property type="match status" value="1"/>
</dbReference>
<evidence type="ECO:0000256" key="3">
    <source>
        <dbReference type="ARBA" id="ARBA00022801"/>
    </source>
</evidence>
<evidence type="ECO:0000256" key="5">
    <source>
        <dbReference type="ARBA" id="ARBA00022840"/>
    </source>
</evidence>
<keyword evidence="2" id="KW-0547">Nucleotide-binding</keyword>
<dbReference type="GO" id="GO:0003724">
    <property type="term" value="F:RNA helicase activity"/>
    <property type="evidence" value="ECO:0007669"/>
    <property type="project" value="UniProtKB-EC"/>
</dbReference>
<evidence type="ECO:0000256" key="2">
    <source>
        <dbReference type="ARBA" id="ARBA00022741"/>
    </source>
</evidence>
<evidence type="ECO:0000259" key="9">
    <source>
        <dbReference type="PROSITE" id="PS51195"/>
    </source>
</evidence>
<sequence length="492" mass="54391">MQRSRMGNQKIPIITCRRTGFNHYWGQSYSKFAAVPLASKGWLHKKAAGDFFTINSHGSNPAFEDESDIEEDFASLGLDGDIVTQLHNMGIEKPTNIQSLAIPHVLEGKNTLISAETGNGKTLAFIGPMLQQIKERNAVLSELPMNSPLGLVIVPGKELAAQIHRVASQIGRSLGIKVKLITGGGTKQRMLSPPMSRVELLVASFGALSKLTTVGVYNMNHLTHITLDEADTLLDDSFNEQVTRFMTKHPIQGAGESQYPEALSGAQLTLVAATTPRDLTKILEPIVNPDSVVRVSTPYLNHLMRHVPQRFFRVNKNTKVEKLMELVKNDSKKGSPVIIFSNNSKTSDWLALLLNDNGVSCANLNGAMSSALRQKHYEAFMSGEVKALSCTDLTSRGLDTCKVSHVINYDFPNYIADYIHRCGRTGRVGGTSASLVTSLVHKPWEVELVQKIEYAVKKREEFHNVNANIKRILTTRHQREELKHLKALAHKG</sequence>
<dbReference type="GO" id="GO:0016787">
    <property type="term" value="F:hydrolase activity"/>
    <property type="evidence" value="ECO:0007669"/>
    <property type="project" value="UniProtKB-KW"/>
</dbReference>
<comment type="caution">
    <text evidence="10">The sequence shown here is derived from an EMBL/GenBank/DDBJ whole genome shotgun (WGS) entry which is preliminary data.</text>
</comment>
<dbReference type="InterPro" id="IPR027417">
    <property type="entry name" value="P-loop_NTPase"/>
</dbReference>
<dbReference type="InterPro" id="IPR011545">
    <property type="entry name" value="DEAD/DEAH_box_helicase_dom"/>
</dbReference>
<dbReference type="Pfam" id="PF00271">
    <property type="entry name" value="Helicase_C"/>
    <property type="match status" value="1"/>
</dbReference>
<evidence type="ECO:0000256" key="6">
    <source>
        <dbReference type="PROSITE-ProRule" id="PRU00552"/>
    </source>
</evidence>
<feature type="domain" description="Helicase C-terminal" evidence="8">
    <location>
        <begin position="319"/>
        <end position="473"/>
    </location>
</feature>
<keyword evidence="3" id="KW-0378">Hydrolase</keyword>
<protein>
    <recommendedName>
        <fullName evidence="1">RNA helicase</fullName>
        <ecNumber evidence="1">3.6.4.13</ecNumber>
    </recommendedName>
</protein>
<proteinExistence type="predicted"/>
<dbReference type="PROSITE" id="PS51195">
    <property type="entry name" value="Q_MOTIF"/>
    <property type="match status" value="1"/>
</dbReference>
<organism evidence="10 11">
    <name type="scientific">Scylla paramamosain</name>
    <name type="common">Mud crab</name>
    <dbReference type="NCBI Taxonomy" id="85552"/>
    <lineage>
        <taxon>Eukaryota</taxon>
        <taxon>Metazoa</taxon>
        <taxon>Ecdysozoa</taxon>
        <taxon>Arthropoda</taxon>
        <taxon>Crustacea</taxon>
        <taxon>Multicrustacea</taxon>
        <taxon>Malacostraca</taxon>
        <taxon>Eumalacostraca</taxon>
        <taxon>Eucarida</taxon>
        <taxon>Decapoda</taxon>
        <taxon>Pleocyemata</taxon>
        <taxon>Brachyura</taxon>
        <taxon>Eubrachyura</taxon>
        <taxon>Portunoidea</taxon>
        <taxon>Portunidae</taxon>
        <taxon>Portuninae</taxon>
        <taxon>Scylla</taxon>
    </lineage>
</organism>
<dbReference type="PROSITE" id="PS51192">
    <property type="entry name" value="HELICASE_ATP_BIND_1"/>
    <property type="match status" value="1"/>
</dbReference>
<evidence type="ECO:0000259" key="8">
    <source>
        <dbReference type="PROSITE" id="PS51194"/>
    </source>
</evidence>
<keyword evidence="4" id="KW-0347">Helicase</keyword>
<dbReference type="InterPro" id="IPR014014">
    <property type="entry name" value="RNA_helicase_DEAD_Q_motif"/>
</dbReference>
<dbReference type="Proteomes" id="UP001487740">
    <property type="component" value="Unassembled WGS sequence"/>
</dbReference>
<keyword evidence="5" id="KW-0067">ATP-binding</keyword>
<dbReference type="EC" id="3.6.4.13" evidence="1"/>
<dbReference type="SMART" id="SM00490">
    <property type="entry name" value="HELICc"/>
    <property type="match status" value="1"/>
</dbReference>
<gene>
    <name evidence="10" type="ORF">O3P69_002933</name>
</gene>
<dbReference type="PANTHER" id="PTHR47960">
    <property type="entry name" value="DEAD-BOX ATP-DEPENDENT RNA HELICASE 50"/>
    <property type="match status" value="1"/>
</dbReference>
<dbReference type="InterPro" id="IPR001650">
    <property type="entry name" value="Helicase_C-like"/>
</dbReference>
<dbReference type="PROSITE" id="PS51194">
    <property type="entry name" value="HELICASE_CTER"/>
    <property type="match status" value="1"/>
</dbReference>
<dbReference type="CDD" id="cd18787">
    <property type="entry name" value="SF2_C_DEAD"/>
    <property type="match status" value="1"/>
</dbReference>
<accession>A0AAW0UKY8</accession>
<dbReference type="InterPro" id="IPR014001">
    <property type="entry name" value="Helicase_ATP-bd"/>
</dbReference>
<evidence type="ECO:0000256" key="4">
    <source>
        <dbReference type="ARBA" id="ARBA00022806"/>
    </source>
</evidence>
<evidence type="ECO:0000313" key="10">
    <source>
        <dbReference type="EMBL" id="KAK8399878.1"/>
    </source>
</evidence>
<name>A0AAW0UKY8_SCYPA</name>
<dbReference type="Gene3D" id="3.40.50.300">
    <property type="entry name" value="P-loop containing nucleotide triphosphate hydrolases"/>
    <property type="match status" value="2"/>
</dbReference>
<dbReference type="AlphaFoldDB" id="A0AAW0UKY8"/>
<feature type="short sequence motif" description="Q motif" evidence="6">
    <location>
        <begin position="71"/>
        <end position="99"/>
    </location>
</feature>
<dbReference type="EMBL" id="JARAKH010000010">
    <property type="protein sequence ID" value="KAK8399878.1"/>
    <property type="molecule type" value="Genomic_DNA"/>
</dbReference>
<dbReference type="GO" id="GO:0003676">
    <property type="term" value="F:nucleic acid binding"/>
    <property type="evidence" value="ECO:0007669"/>
    <property type="project" value="InterPro"/>
</dbReference>
<feature type="domain" description="DEAD-box RNA helicase Q" evidence="9">
    <location>
        <begin position="71"/>
        <end position="99"/>
    </location>
</feature>
<feature type="domain" description="Helicase ATP-binding" evidence="7">
    <location>
        <begin position="102"/>
        <end position="293"/>
    </location>
</feature>
<evidence type="ECO:0000256" key="1">
    <source>
        <dbReference type="ARBA" id="ARBA00012552"/>
    </source>
</evidence>
<dbReference type="GO" id="GO:0005524">
    <property type="term" value="F:ATP binding"/>
    <property type="evidence" value="ECO:0007669"/>
    <property type="project" value="UniProtKB-KW"/>
</dbReference>
<evidence type="ECO:0000313" key="11">
    <source>
        <dbReference type="Proteomes" id="UP001487740"/>
    </source>
</evidence>
<dbReference type="Pfam" id="PF00270">
    <property type="entry name" value="DEAD"/>
    <property type="match status" value="1"/>
</dbReference>
<reference evidence="10 11" key="1">
    <citation type="submission" date="2023-03" db="EMBL/GenBank/DDBJ databases">
        <title>High-quality genome of Scylla paramamosain provides insights in environmental adaptation.</title>
        <authorList>
            <person name="Zhang L."/>
        </authorList>
    </citation>
    <scope>NUCLEOTIDE SEQUENCE [LARGE SCALE GENOMIC DNA]</scope>
    <source>
        <strain evidence="10">LZ_2023a</strain>
        <tissue evidence="10">Muscle</tissue>
    </source>
</reference>
<evidence type="ECO:0000259" key="7">
    <source>
        <dbReference type="PROSITE" id="PS51192"/>
    </source>
</evidence>
<keyword evidence="11" id="KW-1185">Reference proteome</keyword>
<dbReference type="SMART" id="SM00487">
    <property type="entry name" value="DEXDc"/>
    <property type="match status" value="1"/>
</dbReference>